<name>A0A7W0CPU1_9ACTN</name>
<protein>
    <submittedName>
        <fullName evidence="5">DNA-binding GntR family transcriptional regulator</fullName>
    </submittedName>
</protein>
<dbReference type="CDD" id="cd07377">
    <property type="entry name" value="WHTH_GntR"/>
    <property type="match status" value="1"/>
</dbReference>
<dbReference type="InterPro" id="IPR011711">
    <property type="entry name" value="GntR_C"/>
</dbReference>
<dbReference type="SMART" id="SM00895">
    <property type="entry name" value="FCD"/>
    <property type="match status" value="1"/>
</dbReference>
<comment type="caution">
    <text evidence="5">The sequence shown here is derived from an EMBL/GenBank/DDBJ whole genome shotgun (WGS) entry which is preliminary data.</text>
</comment>
<dbReference type="Proteomes" id="UP000530928">
    <property type="component" value="Unassembled WGS sequence"/>
</dbReference>
<evidence type="ECO:0000256" key="3">
    <source>
        <dbReference type="ARBA" id="ARBA00023163"/>
    </source>
</evidence>
<dbReference type="InterPro" id="IPR000524">
    <property type="entry name" value="Tscrpt_reg_HTH_GntR"/>
</dbReference>
<dbReference type="EMBL" id="JACDUR010000006">
    <property type="protein sequence ID" value="MBA2895008.1"/>
    <property type="molecule type" value="Genomic_DNA"/>
</dbReference>
<keyword evidence="6" id="KW-1185">Reference proteome</keyword>
<dbReference type="InterPro" id="IPR008920">
    <property type="entry name" value="TF_FadR/GntR_C"/>
</dbReference>
<evidence type="ECO:0000259" key="4">
    <source>
        <dbReference type="PROSITE" id="PS50949"/>
    </source>
</evidence>
<accession>A0A7W0CPU1</accession>
<dbReference type="PANTHER" id="PTHR43537:SF45">
    <property type="entry name" value="GNTR FAMILY REGULATORY PROTEIN"/>
    <property type="match status" value="1"/>
</dbReference>
<dbReference type="AlphaFoldDB" id="A0A7W0CPU1"/>
<dbReference type="PROSITE" id="PS50949">
    <property type="entry name" value="HTH_GNTR"/>
    <property type="match status" value="1"/>
</dbReference>
<keyword evidence="2 5" id="KW-0238">DNA-binding</keyword>
<dbReference type="SMART" id="SM00345">
    <property type="entry name" value="HTH_GNTR"/>
    <property type="match status" value="1"/>
</dbReference>
<evidence type="ECO:0000256" key="2">
    <source>
        <dbReference type="ARBA" id="ARBA00023125"/>
    </source>
</evidence>
<dbReference type="InterPro" id="IPR036388">
    <property type="entry name" value="WH-like_DNA-bd_sf"/>
</dbReference>
<dbReference type="Pfam" id="PF00392">
    <property type="entry name" value="GntR"/>
    <property type="match status" value="1"/>
</dbReference>
<sequence length="228" mass="25604">MDDVVISLAHARTRIGRVSVAEEVADLLRERIIEGVDEPGTQLLETEIADQLAISRNTLREAFRLLGHERLLEHRRNRGVFVRVLSAEDVADLYRVRRVIEVAAVRRSKEAPPAVLASIKEAVADAERAAAQDDWKAVGTANSRFHQALVTLNQSPRLDESMRHLLAELRLVFHVMKNPRSFHEPFVARNRELLALIEAGEGQAAAGYLESYLDEAEQMLLRAYEPTG</sequence>
<reference evidence="5 6" key="1">
    <citation type="submission" date="2020-07" db="EMBL/GenBank/DDBJ databases">
        <title>Genomic Encyclopedia of Type Strains, Phase IV (KMG-IV): sequencing the most valuable type-strain genomes for metagenomic binning, comparative biology and taxonomic classification.</title>
        <authorList>
            <person name="Goeker M."/>
        </authorList>
    </citation>
    <scope>NUCLEOTIDE SEQUENCE [LARGE SCALE GENOMIC DNA]</scope>
    <source>
        <strain evidence="5 6">DSM 45533</strain>
    </source>
</reference>
<gene>
    <name evidence="5" type="ORF">HNR30_006380</name>
</gene>
<dbReference type="InterPro" id="IPR036390">
    <property type="entry name" value="WH_DNA-bd_sf"/>
</dbReference>
<keyword evidence="1" id="KW-0805">Transcription regulation</keyword>
<dbReference type="GO" id="GO:0003677">
    <property type="term" value="F:DNA binding"/>
    <property type="evidence" value="ECO:0007669"/>
    <property type="project" value="UniProtKB-KW"/>
</dbReference>
<dbReference type="Pfam" id="PF07729">
    <property type="entry name" value="FCD"/>
    <property type="match status" value="1"/>
</dbReference>
<proteinExistence type="predicted"/>
<feature type="domain" description="HTH gntR-type" evidence="4">
    <location>
        <begin position="18"/>
        <end position="85"/>
    </location>
</feature>
<organism evidence="5 6">
    <name type="scientific">Nonomuraea soli</name>
    <dbReference type="NCBI Taxonomy" id="1032476"/>
    <lineage>
        <taxon>Bacteria</taxon>
        <taxon>Bacillati</taxon>
        <taxon>Actinomycetota</taxon>
        <taxon>Actinomycetes</taxon>
        <taxon>Streptosporangiales</taxon>
        <taxon>Streptosporangiaceae</taxon>
        <taxon>Nonomuraea</taxon>
    </lineage>
</organism>
<dbReference type="Gene3D" id="1.20.120.530">
    <property type="entry name" value="GntR ligand-binding domain-like"/>
    <property type="match status" value="1"/>
</dbReference>
<dbReference type="GO" id="GO:0003700">
    <property type="term" value="F:DNA-binding transcription factor activity"/>
    <property type="evidence" value="ECO:0007669"/>
    <property type="project" value="InterPro"/>
</dbReference>
<evidence type="ECO:0000313" key="6">
    <source>
        <dbReference type="Proteomes" id="UP000530928"/>
    </source>
</evidence>
<dbReference type="Gene3D" id="1.10.10.10">
    <property type="entry name" value="Winged helix-like DNA-binding domain superfamily/Winged helix DNA-binding domain"/>
    <property type="match status" value="1"/>
</dbReference>
<evidence type="ECO:0000256" key="1">
    <source>
        <dbReference type="ARBA" id="ARBA00023015"/>
    </source>
</evidence>
<keyword evidence="3" id="KW-0804">Transcription</keyword>
<dbReference type="PANTHER" id="PTHR43537">
    <property type="entry name" value="TRANSCRIPTIONAL REGULATOR, GNTR FAMILY"/>
    <property type="match status" value="1"/>
</dbReference>
<evidence type="ECO:0000313" key="5">
    <source>
        <dbReference type="EMBL" id="MBA2895008.1"/>
    </source>
</evidence>
<dbReference type="SUPFAM" id="SSF48008">
    <property type="entry name" value="GntR ligand-binding domain-like"/>
    <property type="match status" value="1"/>
</dbReference>
<dbReference type="SUPFAM" id="SSF46785">
    <property type="entry name" value="Winged helix' DNA-binding domain"/>
    <property type="match status" value="1"/>
</dbReference>